<name>A0AAV7IML8_COTGL</name>
<feature type="region of interest" description="Disordered" evidence="1">
    <location>
        <begin position="171"/>
        <end position="219"/>
    </location>
</feature>
<dbReference type="InterPro" id="IPR001969">
    <property type="entry name" value="Aspartic_peptidase_AS"/>
</dbReference>
<feature type="compositionally biased region" description="Basic and acidic residues" evidence="1">
    <location>
        <begin position="582"/>
        <end position="591"/>
    </location>
</feature>
<dbReference type="InterPro" id="IPR021109">
    <property type="entry name" value="Peptidase_aspartic_dom_sf"/>
</dbReference>
<feature type="compositionally biased region" description="Pro residues" evidence="1">
    <location>
        <begin position="698"/>
        <end position="707"/>
    </location>
</feature>
<sequence length="957" mass="104627">MQLNPGEYDNRYGVYRRTNNQFPSNRQFVRRSIYPRQRQPEAQPGTSQPPAQNTQPGTSNTGTPGQSNVSQGQYAGSRQYQQPTGVQPLNVPVQNVAQFYDFNYLRGPKPCHNCGVFGHTFDVCPSPRREVCNVCYKIGHSRENCPLFVPINNQPTSGPVITEIREEDPNHVTEQGNKSHNSEINTRLDSPTCGPERGKSNNLVDSDSEDNVQETQRVKPPCSEEILRVIALLEDPPSELSDDLLDPCIFALEQHPDDNSEPEQASDSEWEDEAETLCEPAVSQPAACTNTIKPLQASFLPHILQGQPLTASFIHKLSSRRIFKPGNGSPPEKTSRIPISVWIFGVKLNGILDTGSERSYINEKVYEDIKHLAAGELQDDQTKKGVLLANHSTCKSKGGAPFIVQIGSVAGEQYLSVLPDLGYSLVLGMDFATKFEVQIDCKNGTWKFTDSPEVFLFQPIYCHENSARLCTMSERQEVKLKDFLETELGKFGEVSNLGATEIVQHEIVLKPGTQPTRREGQQRSGAVRCVTLAEPPSEAALTPRTSALSRLGPLVPGYYPVPAATTPSVYDRLGAPGAGDNGSKEPDDGKRPATSRARSRRRRIDAMGGAIRAKFNLLLENPTTPRAVLRKAWKRALTEDEKERLKEPRPLELLTFGVRAVRKQTGSETSLVPVRVSIPLTSLRTPPPVSTPGLSPLPSTPRPPLAVPGPSSRPDILVLPTAEIRSDGNPPGHVRNVSKGVALLQPAVTSRGNGNAPERISDVSKEAILRRPPTTTSTTFVKTRVFMRSQLPAAAPRRRSVFPAPAPARTTPTASVEPMPMEVGEAAALPIGSQQAADVQVASTSTSKLPECPPHLSPVFAAYRASLYKEALERAAQTGIMETGIPLAKKMPEPDPSNVPVRRKNKKKKRKKGELRGPNWSEMEYCGGSVPPVSEDSGIGGEESDDDILELDHDEDL</sequence>
<gene>
    <name evidence="3" type="ORF">KQX54_011361</name>
</gene>
<dbReference type="Proteomes" id="UP000826195">
    <property type="component" value="Unassembled WGS sequence"/>
</dbReference>
<dbReference type="AlphaFoldDB" id="A0AAV7IML8"/>
<dbReference type="GO" id="GO:0003676">
    <property type="term" value="F:nucleic acid binding"/>
    <property type="evidence" value="ECO:0007669"/>
    <property type="project" value="InterPro"/>
</dbReference>
<dbReference type="InterPro" id="IPR036875">
    <property type="entry name" value="Znf_CCHC_sf"/>
</dbReference>
<feature type="region of interest" description="Disordered" evidence="1">
    <location>
        <begin position="681"/>
        <end position="714"/>
    </location>
</feature>
<protein>
    <recommendedName>
        <fullName evidence="2">CCHC-type domain-containing protein</fullName>
    </recommendedName>
</protein>
<evidence type="ECO:0000256" key="1">
    <source>
        <dbReference type="SAM" id="MobiDB-lite"/>
    </source>
</evidence>
<accession>A0AAV7IML8</accession>
<dbReference type="GO" id="GO:0004190">
    <property type="term" value="F:aspartic-type endopeptidase activity"/>
    <property type="evidence" value="ECO:0007669"/>
    <property type="project" value="InterPro"/>
</dbReference>
<dbReference type="InterPro" id="IPR001878">
    <property type="entry name" value="Znf_CCHC"/>
</dbReference>
<feature type="domain" description="CCHC-type" evidence="2">
    <location>
        <begin position="131"/>
        <end position="147"/>
    </location>
</feature>
<feature type="compositionally biased region" description="Polar residues" evidence="1">
    <location>
        <begin position="17"/>
        <end position="27"/>
    </location>
</feature>
<dbReference type="SUPFAM" id="SSF57756">
    <property type="entry name" value="Retrovirus zinc finger-like domains"/>
    <property type="match status" value="1"/>
</dbReference>
<dbReference type="SMART" id="SM00343">
    <property type="entry name" value="ZnF_C2HC"/>
    <property type="match status" value="2"/>
</dbReference>
<feature type="compositionally biased region" description="Basic residues" evidence="1">
    <location>
        <begin position="901"/>
        <end position="913"/>
    </location>
</feature>
<reference evidence="3 4" key="1">
    <citation type="journal article" date="2021" name="J. Hered.">
        <title>A chromosome-level genome assembly of the parasitoid wasp, Cotesia glomerata (Hymenoptera: Braconidae).</title>
        <authorList>
            <person name="Pinto B.J."/>
            <person name="Weis J.J."/>
            <person name="Gamble T."/>
            <person name="Ode P.J."/>
            <person name="Paul R."/>
            <person name="Zaspel J.M."/>
        </authorList>
    </citation>
    <scope>NUCLEOTIDE SEQUENCE [LARGE SCALE GENOMIC DNA]</scope>
    <source>
        <strain evidence="3">CgM1</strain>
    </source>
</reference>
<feature type="region of interest" description="Disordered" evidence="1">
    <location>
        <begin position="570"/>
        <end position="605"/>
    </location>
</feature>
<keyword evidence="4" id="KW-1185">Reference proteome</keyword>
<dbReference type="PROSITE" id="PS00141">
    <property type="entry name" value="ASP_PROTEASE"/>
    <property type="match status" value="1"/>
</dbReference>
<feature type="domain" description="CCHC-type" evidence="2">
    <location>
        <begin position="110"/>
        <end position="126"/>
    </location>
</feature>
<feature type="compositionally biased region" description="Polar residues" evidence="1">
    <location>
        <begin position="44"/>
        <end position="85"/>
    </location>
</feature>
<dbReference type="GO" id="GO:0008270">
    <property type="term" value="F:zinc ion binding"/>
    <property type="evidence" value="ECO:0007669"/>
    <property type="project" value="InterPro"/>
</dbReference>
<comment type="caution">
    <text evidence="3">The sequence shown here is derived from an EMBL/GenBank/DDBJ whole genome shotgun (WGS) entry which is preliminary data.</text>
</comment>
<dbReference type="Gene3D" id="4.10.60.10">
    <property type="entry name" value="Zinc finger, CCHC-type"/>
    <property type="match status" value="1"/>
</dbReference>
<proteinExistence type="predicted"/>
<dbReference type="SUPFAM" id="SSF50630">
    <property type="entry name" value="Acid proteases"/>
    <property type="match status" value="1"/>
</dbReference>
<evidence type="ECO:0000259" key="2">
    <source>
        <dbReference type="SMART" id="SM00343"/>
    </source>
</evidence>
<feature type="region of interest" description="Disordered" evidence="1">
    <location>
        <begin position="1"/>
        <end position="85"/>
    </location>
</feature>
<dbReference type="Gene3D" id="2.40.70.10">
    <property type="entry name" value="Acid Proteases"/>
    <property type="match status" value="1"/>
</dbReference>
<feature type="compositionally biased region" description="Polar residues" evidence="1">
    <location>
        <begin position="172"/>
        <end position="189"/>
    </location>
</feature>
<dbReference type="CDD" id="cd00303">
    <property type="entry name" value="retropepsin_like"/>
    <property type="match status" value="1"/>
</dbReference>
<evidence type="ECO:0000313" key="3">
    <source>
        <dbReference type="EMBL" id="KAH0552507.1"/>
    </source>
</evidence>
<organism evidence="3 4">
    <name type="scientific">Cotesia glomerata</name>
    <name type="common">Lepidopteran parasitic wasp</name>
    <name type="synonym">Apanteles glomeratus</name>
    <dbReference type="NCBI Taxonomy" id="32391"/>
    <lineage>
        <taxon>Eukaryota</taxon>
        <taxon>Metazoa</taxon>
        <taxon>Ecdysozoa</taxon>
        <taxon>Arthropoda</taxon>
        <taxon>Hexapoda</taxon>
        <taxon>Insecta</taxon>
        <taxon>Pterygota</taxon>
        <taxon>Neoptera</taxon>
        <taxon>Endopterygota</taxon>
        <taxon>Hymenoptera</taxon>
        <taxon>Apocrita</taxon>
        <taxon>Ichneumonoidea</taxon>
        <taxon>Braconidae</taxon>
        <taxon>Microgastrinae</taxon>
        <taxon>Cotesia</taxon>
    </lineage>
</organism>
<feature type="region of interest" description="Disordered" evidence="1">
    <location>
        <begin position="887"/>
        <end position="957"/>
    </location>
</feature>
<dbReference type="EMBL" id="JAHXZJ010001492">
    <property type="protein sequence ID" value="KAH0552507.1"/>
    <property type="molecule type" value="Genomic_DNA"/>
</dbReference>
<evidence type="ECO:0000313" key="4">
    <source>
        <dbReference type="Proteomes" id="UP000826195"/>
    </source>
</evidence>
<feature type="compositionally biased region" description="Acidic residues" evidence="1">
    <location>
        <begin position="942"/>
        <end position="957"/>
    </location>
</feature>
<dbReference type="GO" id="GO:0006508">
    <property type="term" value="P:proteolysis"/>
    <property type="evidence" value="ECO:0007669"/>
    <property type="project" value="InterPro"/>
</dbReference>